<evidence type="ECO:0000259" key="4">
    <source>
        <dbReference type="SMART" id="SM00559"/>
    </source>
</evidence>
<gene>
    <name evidence="2" type="primary">ku</name>
    <name evidence="5" type="ORF">J2S00_000335</name>
</gene>
<keyword evidence="1 2" id="KW-0238">DNA-binding</keyword>
<comment type="function">
    <text evidence="2">With LigD forms a non-homologous end joining (NHEJ) DNA repair enzyme, which repairs dsDNA breaks with reduced fidelity. Binds linear dsDNA with 5'- and 3'- overhangs but not closed circular dsDNA nor ssDNA. Recruits and stimulates the ligase activity of LigD.</text>
</comment>
<evidence type="ECO:0000313" key="6">
    <source>
        <dbReference type="Proteomes" id="UP001232445"/>
    </source>
</evidence>
<protein>
    <recommendedName>
        <fullName evidence="2">Non-homologous end joining protein Ku</fullName>
    </recommendedName>
</protein>
<feature type="region of interest" description="Disordered" evidence="3">
    <location>
        <begin position="250"/>
        <end position="270"/>
    </location>
</feature>
<feature type="compositionally biased region" description="Basic residues" evidence="3">
    <location>
        <begin position="255"/>
        <end position="270"/>
    </location>
</feature>
<dbReference type="SUPFAM" id="SSF100939">
    <property type="entry name" value="SPOC domain-like"/>
    <property type="match status" value="1"/>
</dbReference>
<keyword evidence="6" id="KW-1185">Reference proteome</keyword>
<dbReference type="PANTHER" id="PTHR41251">
    <property type="entry name" value="NON-HOMOLOGOUS END JOINING PROTEIN KU"/>
    <property type="match status" value="1"/>
</dbReference>
<dbReference type="Gene3D" id="2.40.290.10">
    <property type="match status" value="1"/>
</dbReference>
<name>A0ABU0CMC7_9BACI</name>
<proteinExistence type="inferred from homology"/>
<dbReference type="InterPro" id="IPR016194">
    <property type="entry name" value="SPOC-like_C_dom_sf"/>
</dbReference>
<evidence type="ECO:0000313" key="5">
    <source>
        <dbReference type="EMBL" id="MDQ0337565.1"/>
    </source>
</evidence>
<dbReference type="PANTHER" id="PTHR41251:SF1">
    <property type="entry name" value="NON-HOMOLOGOUS END JOINING PROTEIN KU"/>
    <property type="match status" value="1"/>
</dbReference>
<accession>A0ABU0CMC7</accession>
<comment type="similarity">
    <text evidence="2">Belongs to the prokaryotic Ku family.</text>
</comment>
<evidence type="ECO:0000256" key="1">
    <source>
        <dbReference type="ARBA" id="ARBA00023125"/>
    </source>
</evidence>
<comment type="caution">
    <text evidence="5">The sequence shown here is derived from an EMBL/GenBank/DDBJ whole genome shotgun (WGS) entry which is preliminary data.</text>
</comment>
<dbReference type="NCBIfam" id="TIGR02772">
    <property type="entry name" value="Ku_bact"/>
    <property type="match status" value="1"/>
</dbReference>
<dbReference type="HAMAP" id="MF_01875">
    <property type="entry name" value="Prokaryotic_Ku"/>
    <property type="match status" value="1"/>
</dbReference>
<dbReference type="RefSeq" id="WP_307334774.1">
    <property type="nucleotide sequence ID" value="NZ_JAUSUQ010000001.1"/>
</dbReference>
<sequence>MHTIWKGSISFGLVHIPIKLYAATDNKQIQLRQLHQECHTPIKYDKVCPVCEEKVSQEEIVKGYEYDKGHFVVLGDEELEAIAAIKSKTIDIIDFIQLKEIDPIYFNRSYYLGPTENGEKAYALLKQAMEDTEKVAIAKFILRAKEQLAAIRVYQRALVIETLHYPDEIRSVEHIPGLAEMELEDKELNMAKQLIDQLTTEFEPEQYTDEYRSKLKEIIENKITGDEIKIAKEVPETDIKSLMDALQESIEQTKKKTKRRRTTKKKAKTS</sequence>
<dbReference type="CDD" id="cd00789">
    <property type="entry name" value="KU_like"/>
    <property type="match status" value="1"/>
</dbReference>
<dbReference type="PIRSF" id="PIRSF006493">
    <property type="entry name" value="Prok_Ku"/>
    <property type="match status" value="1"/>
</dbReference>
<keyword evidence="2" id="KW-0233">DNA recombination</keyword>
<dbReference type="Proteomes" id="UP001232445">
    <property type="component" value="Unassembled WGS sequence"/>
</dbReference>
<organism evidence="5 6">
    <name type="scientific">Caldalkalibacillus uzonensis</name>
    <dbReference type="NCBI Taxonomy" id="353224"/>
    <lineage>
        <taxon>Bacteria</taxon>
        <taxon>Bacillati</taxon>
        <taxon>Bacillota</taxon>
        <taxon>Bacilli</taxon>
        <taxon>Bacillales</taxon>
        <taxon>Bacillaceae</taxon>
        <taxon>Caldalkalibacillus</taxon>
    </lineage>
</organism>
<dbReference type="Pfam" id="PF02735">
    <property type="entry name" value="Ku"/>
    <property type="match status" value="1"/>
</dbReference>
<keyword evidence="2" id="KW-0234">DNA repair</keyword>
<comment type="subunit">
    <text evidence="2">Homodimer. Interacts with LigD.</text>
</comment>
<dbReference type="InterPro" id="IPR009187">
    <property type="entry name" value="Prok_Ku"/>
</dbReference>
<evidence type="ECO:0000256" key="2">
    <source>
        <dbReference type="HAMAP-Rule" id="MF_01875"/>
    </source>
</evidence>
<feature type="domain" description="Ku" evidence="4">
    <location>
        <begin position="52"/>
        <end position="180"/>
    </location>
</feature>
<reference evidence="5 6" key="1">
    <citation type="submission" date="2023-07" db="EMBL/GenBank/DDBJ databases">
        <title>Genomic Encyclopedia of Type Strains, Phase IV (KMG-IV): sequencing the most valuable type-strain genomes for metagenomic binning, comparative biology and taxonomic classification.</title>
        <authorList>
            <person name="Goeker M."/>
        </authorList>
    </citation>
    <scope>NUCLEOTIDE SEQUENCE [LARGE SCALE GENOMIC DNA]</scope>
    <source>
        <strain evidence="5 6">DSM 17740</strain>
    </source>
</reference>
<dbReference type="InterPro" id="IPR006164">
    <property type="entry name" value="DNA_bd_Ku70/Ku80"/>
</dbReference>
<evidence type="ECO:0000256" key="3">
    <source>
        <dbReference type="SAM" id="MobiDB-lite"/>
    </source>
</evidence>
<dbReference type="EMBL" id="JAUSUQ010000001">
    <property type="protein sequence ID" value="MDQ0337565.1"/>
    <property type="molecule type" value="Genomic_DNA"/>
</dbReference>
<keyword evidence="2" id="KW-0227">DNA damage</keyword>
<dbReference type="SMART" id="SM00559">
    <property type="entry name" value="Ku78"/>
    <property type="match status" value="1"/>
</dbReference>